<evidence type="ECO:0000313" key="2">
    <source>
        <dbReference type="Proteomes" id="UP000029839"/>
    </source>
</evidence>
<dbReference type="EMBL" id="AXCY01000029">
    <property type="protein sequence ID" value="KGM11168.1"/>
    <property type="molecule type" value="Genomic_DNA"/>
</dbReference>
<dbReference type="AlphaFoldDB" id="A0A0A0BRT2"/>
<reference evidence="1 2" key="2">
    <citation type="journal article" date="2015" name="Stand. Genomic Sci.">
        <title>Draft genome sequence of Cellulomonas carbonis T26(T) and comparative analysis of six Cellulomonas genomes.</title>
        <authorList>
            <person name="Zhuang W."/>
            <person name="Zhang S."/>
            <person name="Xia X."/>
            <person name="Wang G."/>
        </authorList>
    </citation>
    <scope>NUCLEOTIDE SEQUENCE [LARGE SCALE GENOMIC DNA]</scope>
    <source>
        <strain evidence="1 2">T26</strain>
    </source>
</reference>
<keyword evidence="2" id="KW-1185">Reference proteome</keyword>
<protein>
    <submittedName>
        <fullName evidence="1">Uncharacterized protein</fullName>
    </submittedName>
</protein>
<accession>A0A0A0BRT2</accession>
<proteinExistence type="predicted"/>
<dbReference type="RefSeq" id="WP_043605420.1">
    <property type="nucleotide sequence ID" value="NZ_AXCY01000029.1"/>
</dbReference>
<comment type="caution">
    <text evidence="1">The sequence shown here is derived from an EMBL/GenBank/DDBJ whole genome shotgun (WGS) entry which is preliminary data.</text>
</comment>
<gene>
    <name evidence="1" type="ORF">N868_10035</name>
</gene>
<organism evidence="1 2">
    <name type="scientific">Cellulomonas carbonis T26</name>
    <dbReference type="NCBI Taxonomy" id="947969"/>
    <lineage>
        <taxon>Bacteria</taxon>
        <taxon>Bacillati</taxon>
        <taxon>Actinomycetota</taxon>
        <taxon>Actinomycetes</taxon>
        <taxon>Micrococcales</taxon>
        <taxon>Cellulomonadaceae</taxon>
        <taxon>Cellulomonas</taxon>
    </lineage>
</organism>
<evidence type="ECO:0000313" key="1">
    <source>
        <dbReference type="EMBL" id="KGM11168.1"/>
    </source>
</evidence>
<dbReference type="Proteomes" id="UP000029839">
    <property type="component" value="Unassembled WGS sequence"/>
</dbReference>
<sequence>MSDPATLREQAHRLRLTARTLRTQGHGLDDQVRRIRREYPLPSPELWRGPYADRYAEELDTVVADLRRVGDDVARFADDCEAEASEREARAAQLEAQEAAAQP</sequence>
<name>A0A0A0BRT2_9CELL</name>
<reference evidence="1 2" key="1">
    <citation type="submission" date="2013-08" db="EMBL/GenBank/DDBJ databases">
        <title>Genome sequencing of Cellulomonas carbonis T26.</title>
        <authorList>
            <person name="Chen F."/>
            <person name="Li Y."/>
            <person name="Wang G."/>
        </authorList>
    </citation>
    <scope>NUCLEOTIDE SEQUENCE [LARGE SCALE GENOMIC DNA]</scope>
    <source>
        <strain evidence="1 2">T26</strain>
    </source>
</reference>